<keyword evidence="3" id="KW-0201">Cytochrome c-type biogenesis</keyword>
<dbReference type="PANTHER" id="PTHR43499:SF1">
    <property type="entry name" value="ABC TRANSPORTER I FAMILY MEMBER 1"/>
    <property type="match status" value="1"/>
</dbReference>
<dbReference type="PROSITE" id="PS50893">
    <property type="entry name" value="ABC_TRANSPORTER_2"/>
    <property type="match status" value="1"/>
</dbReference>
<evidence type="ECO:0000313" key="9">
    <source>
        <dbReference type="Proteomes" id="UP000194450"/>
    </source>
</evidence>
<evidence type="ECO:0000256" key="6">
    <source>
        <dbReference type="ARBA" id="ARBA00023136"/>
    </source>
</evidence>
<dbReference type="SUPFAM" id="SSF52540">
    <property type="entry name" value="P-loop containing nucleoside triphosphate hydrolases"/>
    <property type="match status" value="1"/>
</dbReference>
<keyword evidence="4" id="KW-0067">ATP-binding</keyword>
<dbReference type="NCBIfam" id="NF010061">
    <property type="entry name" value="PRK13538.1"/>
    <property type="match status" value="1"/>
</dbReference>
<dbReference type="EMBL" id="FXWH01000001">
    <property type="protein sequence ID" value="SMQ62571.1"/>
    <property type="molecule type" value="Genomic_DNA"/>
</dbReference>
<evidence type="ECO:0000256" key="5">
    <source>
        <dbReference type="ARBA" id="ARBA00022967"/>
    </source>
</evidence>
<name>A0A1Y6EMZ0_9GAMM</name>
<dbReference type="AlphaFoldDB" id="A0A1Y6EMZ0"/>
<evidence type="ECO:0000256" key="4">
    <source>
        <dbReference type="ARBA" id="ARBA00022840"/>
    </source>
</evidence>
<proteinExistence type="predicted"/>
<dbReference type="GO" id="GO:0005524">
    <property type="term" value="F:ATP binding"/>
    <property type="evidence" value="ECO:0007669"/>
    <property type="project" value="UniProtKB-KW"/>
</dbReference>
<dbReference type="InterPro" id="IPR027417">
    <property type="entry name" value="P-loop_NTPase"/>
</dbReference>
<dbReference type="GO" id="GO:0022857">
    <property type="term" value="F:transmembrane transporter activity"/>
    <property type="evidence" value="ECO:0007669"/>
    <property type="project" value="InterPro"/>
</dbReference>
<keyword evidence="2" id="KW-0547">Nucleotide-binding</keyword>
<dbReference type="GO" id="GO:0017004">
    <property type="term" value="P:cytochrome complex assembly"/>
    <property type="evidence" value="ECO:0007669"/>
    <property type="project" value="UniProtKB-KW"/>
</dbReference>
<sequence>MKGLLQHRKLRAPCGIIGGICASFNKGNAVISTPSLLHAEGLTSIRSERTLFSGVSFTLGRGELLHVEGPNGAGKSTLLRMLAGLFSDYQGAIKWLDGQAATSEEVRRQTLFLGHKAGIKAELSALENLAWQQQLDGVQANAWDLLEQIGLLGLEDIPAQQLSAGQQRRIALTRLWYSPALVWLLDEPFTALDRQGIQLLEQRMQEHLSTGGGIIMTSHQRLSVPAATILLGAEVMNYD</sequence>
<dbReference type="Gene3D" id="3.40.50.300">
    <property type="entry name" value="P-loop containing nucleotide triphosphate hydrolases"/>
    <property type="match status" value="1"/>
</dbReference>
<dbReference type="PANTHER" id="PTHR43499">
    <property type="entry name" value="ABC TRANSPORTER I FAMILY MEMBER 1"/>
    <property type="match status" value="1"/>
</dbReference>
<evidence type="ECO:0000256" key="2">
    <source>
        <dbReference type="ARBA" id="ARBA00022741"/>
    </source>
</evidence>
<evidence type="ECO:0000256" key="1">
    <source>
        <dbReference type="ARBA" id="ARBA00022448"/>
    </source>
</evidence>
<gene>
    <name evidence="8" type="ORF">SAMN06297229_0727</name>
</gene>
<keyword evidence="6" id="KW-0472">Membrane</keyword>
<dbReference type="SMART" id="SM00382">
    <property type="entry name" value="AAA"/>
    <property type="match status" value="1"/>
</dbReference>
<keyword evidence="9" id="KW-1185">Reference proteome</keyword>
<protein>
    <submittedName>
        <fullName evidence="8">Heme exporter protein A</fullName>
    </submittedName>
</protein>
<keyword evidence="1" id="KW-0813">Transport</keyword>
<keyword evidence="5" id="KW-1278">Translocase</keyword>
<evidence type="ECO:0000256" key="3">
    <source>
        <dbReference type="ARBA" id="ARBA00022748"/>
    </source>
</evidence>
<dbReference type="InterPro" id="IPR003439">
    <property type="entry name" value="ABC_transporter-like_ATP-bd"/>
</dbReference>
<accession>A0A1Y6EMZ0</accession>
<evidence type="ECO:0000313" key="8">
    <source>
        <dbReference type="EMBL" id="SMQ62571.1"/>
    </source>
</evidence>
<organism evidence="8 9">
    <name type="scientific">Pseudidiomarina planktonica</name>
    <dbReference type="NCBI Taxonomy" id="1323738"/>
    <lineage>
        <taxon>Bacteria</taxon>
        <taxon>Pseudomonadati</taxon>
        <taxon>Pseudomonadota</taxon>
        <taxon>Gammaproteobacteria</taxon>
        <taxon>Alteromonadales</taxon>
        <taxon>Idiomarinaceae</taxon>
        <taxon>Pseudidiomarina</taxon>
    </lineage>
</organism>
<dbReference type="GO" id="GO:0016887">
    <property type="term" value="F:ATP hydrolysis activity"/>
    <property type="evidence" value="ECO:0007669"/>
    <property type="project" value="InterPro"/>
</dbReference>
<dbReference type="NCBIfam" id="TIGR01189">
    <property type="entry name" value="ccmA"/>
    <property type="match status" value="1"/>
</dbReference>
<dbReference type="Proteomes" id="UP000194450">
    <property type="component" value="Unassembled WGS sequence"/>
</dbReference>
<dbReference type="Pfam" id="PF00005">
    <property type="entry name" value="ABC_tran"/>
    <property type="match status" value="1"/>
</dbReference>
<feature type="domain" description="ABC transporter" evidence="7">
    <location>
        <begin position="37"/>
        <end position="235"/>
    </location>
</feature>
<dbReference type="InterPro" id="IPR003593">
    <property type="entry name" value="AAA+_ATPase"/>
</dbReference>
<dbReference type="InterPro" id="IPR005895">
    <property type="entry name" value="ABC_transptr_haem_export_CcmA"/>
</dbReference>
<evidence type="ECO:0000259" key="7">
    <source>
        <dbReference type="PROSITE" id="PS50893"/>
    </source>
</evidence>
<reference evidence="9" key="1">
    <citation type="submission" date="2017-04" db="EMBL/GenBank/DDBJ databases">
        <authorList>
            <person name="Varghese N."/>
            <person name="Submissions S."/>
        </authorList>
    </citation>
    <scope>NUCLEOTIDE SEQUENCE [LARGE SCALE GENOMIC DNA]</scope>
</reference>